<gene>
    <name evidence="1" type="ORF">DAVIS_04523</name>
</gene>
<protein>
    <submittedName>
        <fullName evidence="1">Uncharacterized protein</fullName>
    </submittedName>
</protein>
<dbReference type="Proteomes" id="UP000257451">
    <property type="component" value="Unassembled WGS sequence"/>
</dbReference>
<organism evidence="1 2">
    <name type="scientific">Mycobacterium marinum</name>
    <dbReference type="NCBI Taxonomy" id="1781"/>
    <lineage>
        <taxon>Bacteria</taxon>
        <taxon>Bacillati</taxon>
        <taxon>Actinomycetota</taxon>
        <taxon>Actinomycetes</taxon>
        <taxon>Mycobacteriales</taxon>
        <taxon>Mycobacteriaceae</taxon>
        <taxon>Mycobacterium</taxon>
        <taxon>Mycobacterium ulcerans group</taxon>
    </lineage>
</organism>
<name>A0A3E2MQD5_MYCMR</name>
<sequence length="105" mass="11621">MTIHERCLAAANSMGNGDLAEADRLNRYDAERGWRYVIALIEQDEPAAKRIEQEIGDCPVCSVWLTRHLGGFASGMMIGRFGRENAAKWVQAQLEAVVNAPGLFD</sequence>
<evidence type="ECO:0000313" key="2">
    <source>
        <dbReference type="Proteomes" id="UP000257451"/>
    </source>
</evidence>
<comment type="caution">
    <text evidence="1">The sequence shown here is derived from an EMBL/GenBank/DDBJ whole genome shotgun (WGS) entry which is preliminary data.</text>
</comment>
<dbReference type="EMBL" id="PEDF01000176">
    <property type="protein sequence ID" value="RFZ34973.1"/>
    <property type="molecule type" value="Genomic_DNA"/>
</dbReference>
<evidence type="ECO:0000313" key="1">
    <source>
        <dbReference type="EMBL" id="RFZ34973.1"/>
    </source>
</evidence>
<reference evidence="1 2" key="1">
    <citation type="journal article" date="2018" name="Sci. Rep.">
        <title>Extensive genomic diversity among Mycobacterium marinum strains revealed by whole genome sequencing.</title>
        <authorList>
            <person name="Das S."/>
            <person name="Pettersson B.M."/>
            <person name="Behra P.R."/>
            <person name="Mallick A."/>
            <person name="Cheramie M."/>
            <person name="Ramesh M."/>
            <person name="Shirreff L."/>
            <person name="DuCote T."/>
            <person name="Dasgupta S."/>
            <person name="Ennis D.G."/>
            <person name="Kirsebom L.A."/>
        </authorList>
    </citation>
    <scope>NUCLEOTIDE SEQUENCE [LARGE SCALE GENOMIC DNA]</scope>
    <source>
        <strain evidence="1 2">Davis1</strain>
    </source>
</reference>
<dbReference type="RefSeq" id="WP_142926812.1">
    <property type="nucleotide sequence ID" value="NZ_PEDF01000176.1"/>
</dbReference>
<accession>A0A3E2MQD5</accession>
<proteinExistence type="predicted"/>
<dbReference type="AlphaFoldDB" id="A0A3E2MQD5"/>